<evidence type="ECO:0000259" key="8">
    <source>
        <dbReference type="Pfam" id="PF13359"/>
    </source>
</evidence>
<dbReference type="GO" id="GO:0046872">
    <property type="term" value="F:metal ion binding"/>
    <property type="evidence" value="ECO:0007669"/>
    <property type="project" value="UniProtKB-KW"/>
</dbReference>
<gene>
    <name evidence="9" type="ORF">HOLleu_01444</name>
</gene>
<dbReference type="EMBL" id="JAIZAY010000001">
    <property type="protein sequence ID" value="KAJ8048931.1"/>
    <property type="molecule type" value="Genomic_DNA"/>
</dbReference>
<evidence type="ECO:0000256" key="3">
    <source>
        <dbReference type="ARBA" id="ARBA00006958"/>
    </source>
</evidence>
<dbReference type="PANTHER" id="PTHR22930:SF269">
    <property type="entry name" value="NUCLEASE HARBI1-LIKE PROTEIN"/>
    <property type="match status" value="1"/>
</dbReference>
<dbReference type="InterPro" id="IPR045249">
    <property type="entry name" value="HARBI1-like"/>
</dbReference>
<comment type="subcellular location">
    <subcellularLocation>
        <location evidence="2">Nucleus</location>
    </subcellularLocation>
</comment>
<comment type="similarity">
    <text evidence="3">Belongs to the HARBI1 family.</text>
</comment>
<evidence type="ECO:0000313" key="10">
    <source>
        <dbReference type="Proteomes" id="UP001152320"/>
    </source>
</evidence>
<proteinExistence type="inferred from homology"/>
<name>A0A9Q1HKU9_HOLLE</name>
<evidence type="ECO:0000256" key="5">
    <source>
        <dbReference type="ARBA" id="ARBA00022723"/>
    </source>
</evidence>
<dbReference type="GO" id="GO:0004518">
    <property type="term" value="F:nuclease activity"/>
    <property type="evidence" value="ECO:0007669"/>
    <property type="project" value="UniProtKB-KW"/>
</dbReference>
<protein>
    <submittedName>
        <fullName evidence="9">Protein ALP1-like</fullName>
    </submittedName>
</protein>
<evidence type="ECO:0000256" key="6">
    <source>
        <dbReference type="ARBA" id="ARBA00022801"/>
    </source>
</evidence>
<evidence type="ECO:0000256" key="2">
    <source>
        <dbReference type="ARBA" id="ARBA00004123"/>
    </source>
</evidence>
<evidence type="ECO:0000313" key="9">
    <source>
        <dbReference type="EMBL" id="KAJ8048931.1"/>
    </source>
</evidence>
<dbReference type="Pfam" id="PF13359">
    <property type="entry name" value="DDE_Tnp_4"/>
    <property type="match status" value="1"/>
</dbReference>
<keyword evidence="5" id="KW-0479">Metal-binding</keyword>
<keyword evidence="10" id="KW-1185">Reference proteome</keyword>
<organism evidence="9 10">
    <name type="scientific">Holothuria leucospilota</name>
    <name type="common">Black long sea cucumber</name>
    <name type="synonym">Mertensiothuria leucospilota</name>
    <dbReference type="NCBI Taxonomy" id="206669"/>
    <lineage>
        <taxon>Eukaryota</taxon>
        <taxon>Metazoa</taxon>
        <taxon>Echinodermata</taxon>
        <taxon>Eleutherozoa</taxon>
        <taxon>Echinozoa</taxon>
        <taxon>Holothuroidea</taxon>
        <taxon>Aspidochirotacea</taxon>
        <taxon>Aspidochirotida</taxon>
        <taxon>Holothuriidae</taxon>
        <taxon>Holothuria</taxon>
    </lineage>
</organism>
<reference evidence="9" key="1">
    <citation type="submission" date="2021-10" db="EMBL/GenBank/DDBJ databases">
        <title>Tropical sea cucumber genome reveals ecological adaptation and Cuvierian tubules defense mechanism.</title>
        <authorList>
            <person name="Chen T."/>
        </authorList>
    </citation>
    <scope>NUCLEOTIDE SEQUENCE</scope>
    <source>
        <strain evidence="9">Nanhai2018</strain>
        <tissue evidence="9">Muscle</tissue>
    </source>
</reference>
<evidence type="ECO:0000256" key="4">
    <source>
        <dbReference type="ARBA" id="ARBA00022722"/>
    </source>
</evidence>
<evidence type="ECO:0000256" key="7">
    <source>
        <dbReference type="ARBA" id="ARBA00023242"/>
    </source>
</evidence>
<comment type="cofactor">
    <cofactor evidence="1">
        <name>a divalent metal cation</name>
        <dbReference type="ChEBI" id="CHEBI:60240"/>
    </cofactor>
</comment>
<dbReference type="PANTHER" id="PTHR22930">
    <property type="match status" value="1"/>
</dbReference>
<keyword evidence="4" id="KW-0540">Nuclease</keyword>
<dbReference type="AlphaFoldDB" id="A0A9Q1HKU9"/>
<evidence type="ECO:0000256" key="1">
    <source>
        <dbReference type="ARBA" id="ARBA00001968"/>
    </source>
</evidence>
<sequence>MKGSIALALVLALGDAPKRNRRRKWSKKWFLRRNQLGHARLLRELRDDEPDDYRNFLRMDAASYDELLNLVRPIIQKKDTIMREAISANERLSITLRFLATGNSFEDLKYITRTSPQAIGKIVFETCEAITQCLQRQQAIKIPRTPEEWREISNAFATTWNFPHCVGAIDGKHVAIRKPPESGSFYFNYKKFFSIVLMAVVGADYEFIMIDAGVNGRVSDGGVIAVTEFGRLLNDGSLGLPEPAPLHQNNVTAMPYVFVGDDAFAMSENLLKPYGGDRLESDQGIYNYRLSRARRVTENAFGILTGHAVIARKATLITITCCYLHNFLRKKSRCYIGPGAADWEDANHEMHAGEWRASQRQLEGLRATMNRNAGNTARLVRDAFRHYFCTQGQVPWQDSM</sequence>
<dbReference type="Proteomes" id="UP001152320">
    <property type="component" value="Chromosome 1"/>
</dbReference>
<dbReference type="InterPro" id="IPR027806">
    <property type="entry name" value="HARBI1_dom"/>
</dbReference>
<dbReference type="OrthoDB" id="2668416at2759"/>
<feature type="domain" description="DDE Tnp4" evidence="8">
    <location>
        <begin position="169"/>
        <end position="326"/>
    </location>
</feature>
<dbReference type="GO" id="GO:0016787">
    <property type="term" value="F:hydrolase activity"/>
    <property type="evidence" value="ECO:0007669"/>
    <property type="project" value="UniProtKB-KW"/>
</dbReference>
<keyword evidence="6" id="KW-0378">Hydrolase</keyword>
<keyword evidence="7" id="KW-0539">Nucleus</keyword>
<accession>A0A9Q1HKU9</accession>
<dbReference type="GO" id="GO:0005634">
    <property type="term" value="C:nucleus"/>
    <property type="evidence" value="ECO:0007669"/>
    <property type="project" value="UniProtKB-SubCell"/>
</dbReference>
<comment type="caution">
    <text evidence="9">The sequence shown here is derived from an EMBL/GenBank/DDBJ whole genome shotgun (WGS) entry which is preliminary data.</text>
</comment>